<dbReference type="AlphaFoldDB" id="A0A0M2HLM7"/>
<dbReference type="PANTHER" id="PTHR30383:SF5">
    <property type="entry name" value="SGNH HYDROLASE-TYPE ESTERASE DOMAIN-CONTAINING PROTEIN"/>
    <property type="match status" value="1"/>
</dbReference>
<name>A0A0M2HLM7_9MICO</name>
<dbReference type="PANTHER" id="PTHR30383">
    <property type="entry name" value="THIOESTERASE 1/PROTEASE 1/LYSOPHOSPHOLIPASE L1"/>
    <property type="match status" value="1"/>
</dbReference>
<feature type="chain" id="PRO_5005634116" evidence="1">
    <location>
        <begin position="34"/>
        <end position="283"/>
    </location>
</feature>
<keyword evidence="1" id="KW-0732">Signal</keyword>
<accession>A0A0M2HLM7</accession>
<organism evidence="2 3">
    <name type="scientific">Microbacterium terrae</name>
    <dbReference type="NCBI Taxonomy" id="69369"/>
    <lineage>
        <taxon>Bacteria</taxon>
        <taxon>Bacillati</taxon>
        <taxon>Actinomycetota</taxon>
        <taxon>Actinomycetes</taxon>
        <taxon>Micrococcales</taxon>
        <taxon>Microbacteriaceae</taxon>
        <taxon>Microbacterium</taxon>
    </lineage>
</organism>
<dbReference type="GO" id="GO:0004622">
    <property type="term" value="F:phosphatidylcholine lysophospholipase activity"/>
    <property type="evidence" value="ECO:0007669"/>
    <property type="project" value="TreeGrafter"/>
</dbReference>
<reference evidence="2 3" key="1">
    <citation type="submission" date="2015-02" db="EMBL/GenBank/DDBJ databases">
        <title>Draft genome sequences of ten Microbacterium spp. with emphasis on heavy metal contaminated environments.</title>
        <authorList>
            <person name="Corretto E."/>
        </authorList>
    </citation>
    <scope>NUCLEOTIDE SEQUENCE [LARGE SCALE GENOMIC DNA]</scope>
    <source>
        <strain evidence="2 3">DSM 12510</strain>
    </source>
</reference>
<evidence type="ECO:0000256" key="1">
    <source>
        <dbReference type="SAM" id="SignalP"/>
    </source>
</evidence>
<dbReference type="Proteomes" id="UP000033956">
    <property type="component" value="Unassembled WGS sequence"/>
</dbReference>
<dbReference type="STRING" id="92835.RS81_00057"/>
<dbReference type="InterPro" id="IPR001087">
    <property type="entry name" value="GDSL"/>
</dbReference>
<dbReference type="PATRIC" id="fig|92835.4.peg.60"/>
<comment type="caution">
    <text evidence="2">The sequence shown here is derived from an EMBL/GenBank/DDBJ whole genome shotgun (WGS) entry which is preliminary data.</text>
</comment>
<proteinExistence type="predicted"/>
<gene>
    <name evidence="2" type="ORF">RS81_00057</name>
</gene>
<protein>
    <submittedName>
        <fullName evidence="2">GDSL-like Lipase/Acylhydrolase</fullName>
    </submittedName>
</protein>
<dbReference type="SUPFAM" id="SSF52266">
    <property type="entry name" value="SGNH hydrolase"/>
    <property type="match status" value="1"/>
</dbReference>
<dbReference type="Gene3D" id="3.40.50.1110">
    <property type="entry name" value="SGNH hydrolase"/>
    <property type="match status" value="1"/>
</dbReference>
<dbReference type="InterPro" id="IPR051532">
    <property type="entry name" value="Ester_Hydrolysis_Enzymes"/>
</dbReference>
<evidence type="ECO:0000313" key="3">
    <source>
        <dbReference type="Proteomes" id="UP000033956"/>
    </source>
</evidence>
<evidence type="ECO:0000313" key="2">
    <source>
        <dbReference type="EMBL" id="KJL45805.1"/>
    </source>
</evidence>
<keyword evidence="3" id="KW-1185">Reference proteome</keyword>
<dbReference type="PROSITE" id="PS51318">
    <property type="entry name" value="TAT"/>
    <property type="match status" value="1"/>
</dbReference>
<feature type="signal peptide" evidence="1">
    <location>
        <begin position="1"/>
        <end position="33"/>
    </location>
</feature>
<dbReference type="RefSeq" id="WP_045274074.1">
    <property type="nucleotide sequence ID" value="NZ_BAAAUP010000002.1"/>
</dbReference>
<dbReference type="InterPro" id="IPR006311">
    <property type="entry name" value="TAT_signal"/>
</dbReference>
<dbReference type="EMBL" id="JYIZ01000013">
    <property type="protein sequence ID" value="KJL45805.1"/>
    <property type="molecule type" value="Genomic_DNA"/>
</dbReference>
<dbReference type="CDD" id="cd00229">
    <property type="entry name" value="SGNH_hydrolase"/>
    <property type="match status" value="1"/>
</dbReference>
<sequence length="283" mass="29099">MRSSPGARRALAALAAATIVLAGTLFAPSAASAAPPPATITKMAALGDSITLGSMSCSSLLSCPANSWSTGTSTSVPSHLRSLRAAGATSLVGYNNAVAGATSGALATQAQAAVNQQAQYVTIEIGANDACTSTVGAMTPTATFKTNVQNALAALAAGSASPEIFVASIPNLQRMYDLNKSSISARLTWGLLRICQSMLANPTSTKAADVQRRTDVQTRVNEYNTALAEACAATAKCRFDGNAVANLAFVKSDISTRDYFHPSLSGQATFARTTWAKTQWVTP</sequence>
<dbReference type="OrthoDB" id="5561551at2"/>
<dbReference type="InterPro" id="IPR036514">
    <property type="entry name" value="SGNH_hydro_sf"/>
</dbReference>
<dbReference type="Pfam" id="PF00657">
    <property type="entry name" value="Lipase_GDSL"/>
    <property type="match status" value="1"/>
</dbReference>